<dbReference type="OrthoDB" id="8564175at2"/>
<dbReference type="EMBL" id="CP021106">
    <property type="protein sequence ID" value="ARO87891.1"/>
    <property type="molecule type" value="Genomic_DNA"/>
</dbReference>
<dbReference type="Proteomes" id="UP000012179">
    <property type="component" value="Chromosome"/>
</dbReference>
<evidence type="ECO:0000313" key="1">
    <source>
        <dbReference type="EMBL" id="ARO87891.1"/>
    </source>
</evidence>
<proteinExistence type="predicted"/>
<dbReference type="KEGG" id="nlc:EBAPG3_008985"/>
<reference evidence="1 2" key="1">
    <citation type="journal article" date="2015" name="Int. J. Syst. Evol. Microbiol.">
        <title>Nitrosospira lacus sp. nov., a psychrotolerant, ammonia-oxidizing bacterium from sandy lake sediment.</title>
        <authorList>
            <person name="Urakawa H."/>
            <person name="Garcia J.C."/>
            <person name="Nielsen J.L."/>
            <person name="Le V.Q."/>
            <person name="Kozlowski J.A."/>
            <person name="Stein L.Y."/>
            <person name="Lim C.K."/>
            <person name="Pommerening-Roser A."/>
            <person name="Martens-Habbena W."/>
            <person name="Stahl D.A."/>
            <person name="Klotz M.G."/>
        </authorList>
    </citation>
    <scope>NUCLEOTIDE SEQUENCE [LARGE SCALE GENOMIC DNA]</scope>
    <source>
        <strain evidence="1 2">APG3</strain>
    </source>
</reference>
<name>A0A1W6SQ25_9PROT</name>
<keyword evidence="2" id="KW-1185">Reference proteome</keyword>
<dbReference type="RefSeq" id="WP_040851894.1">
    <property type="nucleotide sequence ID" value="NZ_CP021106.3"/>
</dbReference>
<dbReference type="AlphaFoldDB" id="A0A1W6SQ25"/>
<accession>A0A1W6SQ25</accession>
<evidence type="ECO:0000313" key="2">
    <source>
        <dbReference type="Proteomes" id="UP000012179"/>
    </source>
</evidence>
<organism evidence="1 2">
    <name type="scientific">Nitrosospira lacus</name>
    <dbReference type="NCBI Taxonomy" id="1288494"/>
    <lineage>
        <taxon>Bacteria</taxon>
        <taxon>Pseudomonadati</taxon>
        <taxon>Pseudomonadota</taxon>
        <taxon>Betaproteobacteria</taxon>
        <taxon>Nitrosomonadales</taxon>
        <taxon>Nitrosomonadaceae</taxon>
        <taxon>Nitrosospira</taxon>
    </lineage>
</organism>
<gene>
    <name evidence="1" type="ORF">EBAPG3_008985</name>
</gene>
<protein>
    <submittedName>
        <fullName evidence="1">Uncharacterized protein</fullName>
    </submittedName>
</protein>
<sequence length="81" mass="8491">MSIPQFNAEASLGPALGIYRGKAVFGGISLERSGGVTPQLRFQSDPDVGAYLRCRANGGSDLICRFFGGLPPFTIGSLLIS</sequence>